<evidence type="ECO:0000256" key="1">
    <source>
        <dbReference type="SAM" id="MobiDB-lite"/>
    </source>
</evidence>
<proteinExistence type="predicted"/>
<keyword evidence="4" id="KW-1185">Reference proteome</keyword>
<feature type="compositionally biased region" description="Pro residues" evidence="1">
    <location>
        <begin position="67"/>
        <end position="80"/>
    </location>
</feature>
<evidence type="ECO:0000313" key="3">
    <source>
        <dbReference type="EMBL" id="KAK8863441.1"/>
    </source>
</evidence>
<dbReference type="EMBL" id="JAPCWZ010000005">
    <property type="protein sequence ID" value="KAK8863441.1"/>
    <property type="molecule type" value="Genomic_DNA"/>
</dbReference>
<organism evidence="3 4">
    <name type="scientific">Apiospora arundinis</name>
    <dbReference type="NCBI Taxonomy" id="335852"/>
    <lineage>
        <taxon>Eukaryota</taxon>
        <taxon>Fungi</taxon>
        <taxon>Dikarya</taxon>
        <taxon>Ascomycota</taxon>
        <taxon>Pezizomycotina</taxon>
        <taxon>Sordariomycetes</taxon>
        <taxon>Xylariomycetidae</taxon>
        <taxon>Amphisphaeriales</taxon>
        <taxon>Apiosporaceae</taxon>
        <taxon>Apiospora</taxon>
    </lineage>
</organism>
<evidence type="ECO:0000256" key="2">
    <source>
        <dbReference type="SAM" id="SignalP"/>
    </source>
</evidence>
<sequence>MRFNQFKNPALFALAALFAAAPLTTGAPITDLAAAGQDSSILQQREPLPLPMFGKHHGSHTNKPSGHGPPPPPPPPPPPATHHDKPKPNKPNKPGHGHGGAPPPPPPPPPPGKGHGNNPGHTTPPPASGHPKVPLDLDTFGARGYVTKSEAGSGGSKVWEISTSHYHNGANPVDKIGVSADKKTLTVYEAFNGEDKTDKTKRLSMRDAMGAVAKKEGTNLKSLHGVAFSHIIHKKTKANIGAALKDMGKNSLTTETVIIKSGAQGKELNAFNKLKEAGTLTDAGVLRFSTEYGLGKTIKQFELSPTPGKTGFFNLLVVLN</sequence>
<protein>
    <submittedName>
        <fullName evidence="3">Uncharacterized protein</fullName>
    </submittedName>
</protein>
<feature type="chain" id="PRO_5046655540" evidence="2">
    <location>
        <begin position="27"/>
        <end position="320"/>
    </location>
</feature>
<feature type="compositionally biased region" description="Pro residues" evidence="1">
    <location>
        <begin position="101"/>
        <end position="112"/>
    </location>
</feature>
<name>A0ABR2IIN1_9PEZI</name>
<feature type="signal peptide" evidence="2">
    <location>
        <begin position="1"/>
        <end position="26"/>
    </location>
</feature>
<feature type="region of interest" description="Disordered" evidence="1">
    <location>
        <begin position="49"/>
        <end position="138"/>
    </location>
</feature>
<keyword evidence="2" id="KW-0732">Signal</keyword>
<comment type="caution">
    <text evidence="3">The sequence shown here is derived from an EMBL/GenBank/DDBJ whole genome shotgun (WGS) entry which is preliminary data.</text>
</comment>
<dbReference type="Proteomes" id="UP001390339">
    <property type="component" value="Unassembled WGS sequence"/>
</dbReference>
<reference evidence="3 4" key="1">
    <citation type="journal article" date="2024" name="IMA Fungus">
        <title>Apiospora arundinis, a panoply of carbohydrate-active enzymes and secondary metabolites.</title>
        <authorList>
            <person name="Sorensen T."/>
            <person name="Petersen C."/>
            <person name="Muurmann A.T."/>
            <person name="Christiansen J.V."/>
            <person name="Brundto M.L."/>
            <person name="Overgaard C.K."/>
            <person name="Boysen A.T."/>
            <person name="Wollenberg R.D."/>
            <person name="Larsen T.O."/>
            <person name="Sorensen J.L."/>
            <person name="Nielsen K.L."/>
            <person name="Sondergaard T.E."/>
        </authorList>
    </citation>
    <scope>NUCLEOTIDE SEQUENCE [LARGE SCALE GENOMIC DNA]</scope>
    <source>
        <strain evidence="3 4">AAU 773</strain>
    </source>
</reference>
<accession>A0ABR2IIN1</accession>
<gene>
    <name evidence="3" type="ORF">PGQ11_009676</name>
</gene>
<evidence type="ECO:0000313" key="4">
    <source>
        <dbReference type="Proteomes" id="UP001390339"/>
    </source>
</evidence>